<feature type="non-terminal residue" evidence="1">
    <location>
        <position position="1"/>
    </location>
</feature>
<gene>
    <name evidence="1" type="ORF">FOXB_15840</name>
</gene>
<sequence length="9" mass="1043">FLHSSKVIL</sequence>
<accession>F9GB07</accession>
<reference evidence="1" key="1">
    <citation type="journal article" date="2012" name="Mol. Plant Microbe Interact.">
        <title>A highly conserved effector in Fusarium oxysporum is required for full virulence on Arabidopsis.</title>
        <authorList>
            <person name="Thatcher L.F."/>
            <person name="Gardiner D.M."/>
            <person name="Kazan K."/>
            <person name="Manners J."/>
        </authorList>
    </citation>
    <scope>NUCLEOTIDE SEQUENCE [LARGE SCALE GENOMIC DNA]</scope>
    <source>
        <strain evidence="1">Fo5176</strain>
    </source>
</reference>
<dbReference type="EMBL" id="AFQF01004364">
    <property type="protein sequence ID" value="EGU73671.1"/>
    <property type="molecule type" value="Genomic_DNA"/>
</dbReference>
<organism evidence="1">
    <name type="scientific">Fusarium oxysporum (strain Fo5176)</name>
    <name type="common">Fusarium vascular wilt</name>
    <dbReference type="NCBI Taxonomy" id="660025"/>
    <lineage>
        <taxon>Eukaryota</taxon>
        <taxon>Fungi</taxon>
        <taxon>Dikarya</taxon>
        <taxon>Ascomycota</taxon>
        <taxon>Pezizomycotina</taxon>
        <taxon>Sordariomycetes</taxon>
        <taxon>Hypocreomycetidae</taxon>
        <taxon>Hypocreales</taxon>
        <taxon>Nectriaceae</taxon>
        <taxon>Fusarium</taxon>
        <taxon>Fusarium oxysporum species complex</taxon>
    </lineage>
</organism>
<comment type="caution">
    <text evidence="1">The sequence shown here is derived from an EMBL/GenBank/DDBJ whole genome shotgun (WGS) entry which is preliminary data.</text>
</comment>
<evidence type="ECO:0000313" key="1">
    <source>
        <dbReference type="EMBL" id="EGU73671.1"/>
    </source>
</evidence>
<proteinExistence type="predicted"/>
<name>F9GB07_FUSOF</name>
<protein>
    <submittedName>
        <fullName evidence="1">Uncharacterized protein</fullName>
    </submittedName>
</protein>